<evidence type="ECO:0000313" key="2">
    <source>
        <dbReference type="EMBL" id="MBC3447972.1"/>
    </source>
</evidence>
<dbReference type="SUPFAM" id="SSF56399">
    <property type="entry name" value="ADP-ribosylation"/>
    <property type="match status" value="1"/>
</dbReference>
<dbReference type="EMBL" id="JABWRJ010000029">
    <property type="protein sequence ID" value="MBC3447972.1"/>
    <property type="molecule type" value="Genomic_DNA"/>
</dbReference>
<feature type="compositionally biased region" description="Low complexity" evidence="1">
    <location>
        <begin position="168"/>
        <end position="184"/>
    </location>
</feature>
<name>A0A923GCG2_9PSED</name>
<dbReference type="NCBIfam" id="TIGR03696">
    <property type="entry name" value="Rhs_assc_core"/>
    <property type="match status" value="1"/>
</dbReference>
<comment type="caution">
    <text evidence="2">The sequence shown here is derived from an EMBL/GenBank/DDBJ whole genome shotgun (WGS) entry which is preliminary data.</text>
</comment>
<reference evidence="2" key="2">
    <citation type="submission" date="2020-07" db="EMBL/GenBank/DDBJ databases">
        <authorList>
            <person name="Lood C."/>
            <person name="Girard L."/>
        </authorList>
    </citation>
    <scope>NUCLEOTIDE SEQUENCE</scope>
    <source>
        <strain evidence="2">BW13M1</strain>
    </source>
</reference>
<dbReference type="Gene3D" id="2.180.10.10">
    <property type="entry name" value="RHS repeat-associated core"/>
    <property type="match status" value="1"/>
</dbReference>
<feature type="compositionally biased region" description="Polar residues" evidence="1">
    <location>
        <begin position="198"/>
        <end position="229"/>
    </location>
</feature>
<evidence type="ECO:0000256" key="1">
    <source>
        <dbReference type="SAM" id="MobiDB-lite"/>
    </source>
</evidence>
<dbReference type="AlphaFoldDB" id="A0A923GCG2"/>
<feature type="region of interest" description="Disordered" evidence="1">
    <location>
        <begin position="137"/>
        <end position="265"/>
    </location>
</feature>
<accession>A0A923GCG2</accession>
<organism evidence="2">
    <name type="scientific">Pseudomonas peradeniyensis</name>
    <dbReference type="NCBI Taxonomy" id="2745488"/>
    <lineage>
        <taxon>Bacteria</taxon>
        <taxon>Pseudomonadati</taxon>
        <taxon>Pseudomonadota</taxon>
        <taxon>Gammaproteobacteria</taxon>
        <taxon>Pseudomonadales</taxon>
        <taxon>Pseudomonadaceae</taxon>
        <taxon>Pseudomonas</taxon>
    </lineage>
</organism>
<gene>
    <name evidence="2" type="ORF">HU751_19520</name>
</gene>
<sequence length="265" mass="28200">MSHPSSLPSTRLLVTDIAGSVLKRLSDQQPGVFAYCAFGHLGPARAVAPLLGFNNQHREPLTGVYLLGNGHRSFNPVLMRFVSADDLSPFGDGGINAYAYCQNDPINRTDPSGMMYKATNTLVTLVDTKTGLSSYMFTPERPASLSSVKRSKQTNTRSSSDAHNKQTGNSGASQAASSNALANGRSTKSPKSPPPQPLITTGTSGKPESGTTTTSRSHVASLSRNSSIDSTDERSPSNDSTPYNSDSEDERFNEGTVRVIRGSQL</sequence>
<feature type="compositionally biased region" description="Polar residues" evidence="1">
    <location>
        <begin position="144"/>
        <end position="167"/>
    </location>
</feature>
<reference evidence="2" key="1">
    <citation type="journal article" date="2020" name="Microorganisms">
        <title>Reliable Identification of Environmental Pseudomonas Isolates Using the rpoD Gene.</title>
        <authorList>
            <consortium name="The Broad Institute Genome Sequencing Platform"/>
            <person name="Girard L."/>
            <person name="Lood C."/>
            <person name="Rokni-Zadeh H."/>
            <person name="van Noort V."/>
            <person name="Lavigne R."/>
            <person name="De Mot R."/>
        </authorList>
    </citation>
    <scope>NUCLEOTIDE SEQUENCE</scope>
    <source>
        <strain evidence="2">BW13M1</strain>
    </source>
</reference>
<dbReference type="RefSeq" id="WP_186734396.1">
    <property type="nucleotide sequence ID" value="NZ_JABWRJ020000004.1"/>
</dbReference>
<protein>
    <submittedName>
        <fullName evidence="2">RHS repeat-associated core domain-containing protein</fullName>
    </submittedName>
</protein>
<dbReference type="InterPro" id="IPR022385">
    <property type="entry name" value="Rhs_assc_core"/>
</dbReference>
<proteinExistence type="predicted"/>